<evidence type="ECO:0000313" key="3">
    <source>
        <dbReference type="Proteomes" id="UP001501243"/>
    </source>
</evidence>
<dbReference type="InterPro" id="IPR050908">
    <property type="entry name" value="SmbC-like"/>
</dbReference>
<dbReference type="SUPFAM" id="SSF55136">
    <property type="entry name" value="Probable bacterial effector-binding domain"/>
    <property type="match status" value="1"/>
</dbReference>
<dbReference type="InterPro" id="IPR011256">
    <property type="entry name" value="Reg_factor_effector_dom_sf"/>
</dbReference>
<reference evidence="3" key="1">
    <citation type="journal article" date="2019" name="Int. J. Syst. Evol. Microbiol.">
        <title>The Global Catalogue of Microorganisms (GCM) 10K type strain sequencing project: providing services to taxonomists for standard genome sequencing and annotation.</title>
        <authorList>
            <consortium name="The Broad Institute Genomics Platform"/>
            <consortium name="The Broad Institute Genome Sequencing Center for Infectious Disease"/>
            <person name="Wu L."/>
            <person name="Ma J."/>
        </authorList>
    </citation>
    <scope>NUCLEOTIDE SEQUENCE [LARGE SCALE GENOMIC DNA]</scope>
    <source>
        <strain evidence="3">JCM 17841</strain>
    </source>
</reference>
<feature type="domain" description="AraC effector-binding" evidence="1">
    <location>
        <begin position="9"/>
        <end position="165"/>
    </location>
</feature>
<dbReference type="PANTHER" id="PTHR40055:SF1">
    <property type="entry name" value="TRANSCRIPTIONAL REGULATOR YGIV-RELATED"/>
    <property type="match status" value="1"/>
</dbReference>
<dbReference type="Pfam" id="PF06445">
    <property type="entry name" value="GyrI-like"/>
    <property type="match status" value="1"/>
</dbReference>
<dbReference type="InterPro" id="IPR010499">
    <property type="entry name" value="AraC_E-bd"/>
</dbReference>
<organism evidence="2 3">
    <name type="scientific">Hymenobacter ginsengisoli</name>
    <dbReference type="NCBI Taxonomy" id="1051626"/>
    <lineage>
        <taxon>Bacteria</taxon>
        <taxon>Pseudomonadati</taxon>
        <taxon>Bacteroidota</taxon>
        <taxon>Cytophagia</taxon>
        <taxon>Cytophagales</taxon>
        <taxon>Hymenobacteraceae</taxon>
        <taxon>Hymenobacter</taxon>
    </lineage>
</organism>
<comment type="caution">
    <text evidence="2">The sequence shown here is derived from an EMBL/GenBank/DDBJ whole genome shotgun (WGS) entry which is preliminary data.</text>
</comment>
<dbReference type="InterPro" id="IPR029442">
    <property type="entry name" value="GyrI-like"/>
</dbReference>
<dbReference type="SMART" id="SM00871">
    <property type="entry name" value="AraC_E_bind"/>
    <property type="match status" value="1"/>
</dbReference>
<dbReference type="Gene3D" id="3.20.80.10">
    <property type="entry name" value="Regulatory factor, effector binding domain"/>
    <property type="match status" value="1"/>
</dbReference>
<name>A0ABP8Q7S5_9BACT</name>
<accession>A0ABP8Q7S5</accession>
<dbReference type="PANTHER" id="PTHR40055">
    <property type="entry name" value="TRANSCRIPTIONAL REGULATOR YGIV-RELATED"/>
    <property type="match status" value="1"/>
</dbReference>
<sequence>MPKPKSLLMQPRFETLPETTLAGQRQRLSLLADTTAALWRSFGQRLRAQPFAGSAERYSVQMYGAAYFQSFRPEAIFEKWAAVAVAQAADVPADLELLVLPAGLYAVFDYQGPASGGPAVFRYIMLEWLPTSGYALDDRPHFEVLPANYRPDAPTAKEEIWIPVKPR</sequence>
<dbReference type="Proteomes" id="UP001501243">
    <property type="component" value="Unassembled WGS sequence"/>
</dbReference>
<gene>
    <name evidence="2" type="ORF">GCM10023172_13130</name>
</gene>
<keyword evidence="3" id="KW-1185">Reference proteome</keyword>
<protein>
    <recommendedName>
        <fullName evidence="1">AraC effector-binding domain-containing protein</fullName>
    </recommendedName>
</protein>
<evidence type="ECO:0000259" key="1">
    <source>
        <dbReference type="SMART" id="SM00871"/>
    </source>
</evidence>
<proteinExistence type="predicted"/>
<evidence type="ECO:0000313" key="2">
    <source>
        <dbReference type="EMBL" id="GAA4497720.1"/>
    </source>
</evidence>
<dbReference type="EMBL" id="BAABGQ010000005">
    <property type="protein sequence ID" value="GAA4497720.1"/>
    <property type="molecule type" value="Genomic_DNA"/>
</dbReference>